<evidence type="ECO:0000313" key="2">
    <source>
        <dbReference type="Proteomes" id="UP000054538"/>
    </source>
</evidence>
<dbReference type="InParanoid" id="A0A0D0CYA5"/>
<organism evidence="1 2">
    <name type="scientific">Paxillus rubicundulus Ve08.2h10</name>
    <dbReference type="NCBI Taxonomy" id="930991"/>
    <lineage>
        <taxon>Eukaryota</taxon>
        <taxon>Fungi</taxon>
        <taxon>Dikarya</taxon>
        <taxon>Basidiomycota</taxon>
        <taxon>Agaricomycotina</taxon>
        <taxon>Agaricomycetes</taxon>
        <taxon>Agaricomycetidae</taxon>
        <taxon>Boletales</taxon>
        <taxon>Paxilineae</taxon>
        <taxon>Paxillaceae</taxon>
        <taxon>Paxillus</taxon>
    </lineage>
</organism>
<reference evidence="2" key="2">
    <citation type="submission" date="2015-01" db="EMBL/GenBank/DDBJ databases">
        <title>Evolutionary Origins and Diversification of the Mycorrhizal Mutualists.</title>
        <authorList>
            <consortium name="DOE Joint Genome Institute"/>
            <consortium name="Mycorrhizal Genomics Consortium"/>
            <person name="Kohler A."/>
            <person name="Kuo A."/>
            <person name="Nagy L.G."/>
            <person name="Floudas D."/>
            <person name="Copeland A."/>
            <person name="Barry K.W."/>
            <person name="Cichocki N."/>
            <person name="Veneault-Fourrey C."/>
            <person name="LaButti K."/>
            <person name="Lindquist E.A."/>
            <person name="Lipzen A."/>
            <person name="Lundell T."/>
            <person name="Morin E."/>
            <person name="Murat C."/>
            <person name="Riley R."/>
            <person name="Ohm R."/>
            <person name="Sun H."/>
            <person name="Tunlid A."/>
            <person name="Henrissat B."/>
            <person name="Grigoriev I.V."/>
            <person name="Hibbett D.S."/>
            <person name="Martin F."/>
        </authorList>
    </citation>
    <scope>NUCLEOTIDE SEQUENCE [LARGE SCALE GENOMIC DNA]</scope>
    <source>
        <strain evidence="2">Ve08.2h10</strain>
    </source>
</reference>
<feature type="non-terminal residue" evidence="1">
    <location>
        <position position="63"/>
    </location>
</feature>
<dbReference type="HOGENOM" id="CLU_085149_4_1_1"/>
<dbReference type="EMBL" id="KN830885">
    <property type="protein sequence ID" value="KIK72389.1"/>
    <property type="molecule type" value="Genomic_DNA"/>
</dbReference>
<dbReference type="OrthoDB" id="2802215at2759"/>
<evidence type="ECO:0000313" key="1">
    <source>
        <dbReference type="EMBL" id="KIK72389.1"/>
    </source>
</evidence>
<protein>
    <submittedName>
        <fullName evidence="1">Uncharacterized protein</fullName>
    </submittedName>
</protein>
<accession>A0A0D0CYA5</accession>
<proteinExistence type="predicted"/>
<keyword evidence="2" id="KW-1185">Reference proteome</keyword>
<sequence>MSRALDGKTPYELLKGKRPNIANVPCWGTHIGVHDPNASKLNARAREGRWVAFDAESGGHRVY</sequence>
<dbReference type="AlphaFoldDB" id="A0A0D0CYA5"/>
<dbReference type="Proteomes" id="UP000054538">
    <property type="component" value="Unassembled WGS sequence"/>
</dbReference>
<reference evidence="1 2" key="1">
    <citation type="submission" date="2014-04" db="EMBL/GenBank/DDBJ databases">
        <authorList>
            <consortium name="DOE Joint Genome Institute"/>
            <person name="Kuo A."/>
            <person name="Kohler A."/>
            <person name="Jargeat P."/>
            <person name="Nagy L.G."/>
            <person name="Floudas D."/>
            <person name="Copeland A."/>
            <person name="Barry K.W."/>
            <person name="Cichocki N."/>
            <person name="Veneault-Fourrey C."/>
            <person name="LaButti K."/>
            <person name="Lindquist E.A."/>
            <person name="Lipzen A."/>
            <person name="Lundell T."/>
            <person name="Morin E."/>
            <person name="Murat C."/>
            <person name="Sun H."/>
            <person name="Tunlid A."/>
            <person name="Henrissat B."/>
            <person name="Grigoriev I.V."/>
            <person name="Hibbett D.S."/>
            <person name="Martin F."/>
            <person name="Nordberg H.P."/>
            <person name="Cantor M.N."/>
            <person name="Hua S.X."/>
        </authorList>
    </citation>
    <scope>NUCLEOTIDE SEQUENCE [LARGE SCALE GENOMIC DNA]</scope>
    <source>
        <strain evidence="1 2">Ve08.2h10</strain>
    </source>
</reference>
<gene>
    <name evidence="1" type="ORF">PAXRUDRAFT_180761</name>
</gene>
<name>A0A0D0CYA5_9AGAM</name>